<gene>
    <name evidence="4" type="ORF">QY95_01014</name>
</gene>
<keyword evidence="5" id="KW-1185">Reference proteome</keyword>
<feature type="domain" description="SLH" evidence="3">
    <location>
        <begin position="405"/>
        <end position="468"/>
    </location>
</feature>
<dbReference type="Pfam" id="PF00395">
    <property type="entry name" value="SLH"/>
    <property type="match status" value="3"/>
</dbReference>
<evidence type="ECO:0000256" key="1">
    <source>
        <dbReference type="ARBA" id="ARBA00022729"/>
    </source>
</evidence>
<dbReference type="PROSITE" id="PS51272">
    <property type="entry name" value="SLH"/>
    <property type="match status" value="3"/>
</dbReference>
<dbReference type="Proteomes" id="UP000031563">
    <property type="component" value="Unassembled WGS sequence"/>
</dbReference>
<evidence type="ECO:0000313" key="5">
    <source>
        <dbReference type="Proteomes" id="UP000031563"/>
    </source>
</evidence>
<feature type="signal peptide" evidence="2">
    <location>
        <begin position="1"/>
        <end position="32"/>
    </location>
</feature>
<sequence>MTNKRTTSSSTIYLVISALLFSLIFMAPSAEAAPPDFNGGVSNEYMYEEYIFITGKPVKFSGDMKVKESERKNAVTTTYTFSLESSAGDKLTRKAAYVTDLEERTDKGQTTAQTSIKSYSEKITISGTTYTLEDYQLSEGTIIDNRPASDYYSGNVVGRKIYETKEGERVTIEFSGRTVGYENFWGATETKIIDYELTTKEGKGFITSKVSDSKTKELHYEPHQPSYSSFTGGHAVVSSQNMIGEYTYDIPFDPAGKGTLHLNKESVPLIERLIVPKFRDLEGNWSKDNIERLYSLGVFDESSSFFSPNTPMNRFQFTVGVLKATDIRVLEEQESKRAPRKAIFDDLDPKHKDYPYIESAYEKGISNGFSADKFMPNGALTRVQAVAMLVRALGMEERAPAPGYQTSYADNNSIPLWAKDSVYVATELGLVHGNNQNRFNPYQEMTRAEASAMLVRFLSFLEKDLQQNYRDDMLFLN</sequence>
<dbReference type="InterPro" id="IPR001119">
    <property type="entry name" value="SLH_dom"/>
</dbReference>
<dbReference type="AlphaFoldDB" id="A0A0F5I5X5"/>
<dbReference type="EMBL" id="JWIR02000025">
    <property type="protein sequence ID" value="KKB40951.1"/>
    <property type="molecule type" value="Genomic_DNA"/>
</dbReference>
<evidence type="ECO:0000259" key="3">
    <source>
        <dbReference type="PROSITE" id="PS51272"/>
    </source>
</evidence>
<keyword evidence="1 2" id="KW-0732">Signal</keyword>
<feature type="domain" description="SLH" evidence="3">
    <location>
        <begin position="273"/>
        <end position="335"/>
    </location>
</feature>
<feature type="chain" id="PRO_5002487795" evidence="2">
    <location>
        <begin position="33"/>
        <end position="477"/>
    </location>
</feature>
<proteinExistence type="predicted"/>
<organism evidence="4 5">
    <name type="scientific">Bacillus thermotolerans</name>
    <name type="common">Quasibacillus thermotolerans</name>
    <dbReference type="NCBI Taxonomy" id="1221996"/>
    <lineage>
        <taxon>Bacteria</taxon>
        <taxon>Bacillati</taxon>
        <taxon>Bacillota</taxon>
        <taxon>Bacilli</taxon>
        <taxon>Bacillales</taxon>
        <taxon>Bacillaceae</taxon>
        <taxon>Bacillus</taxon>
    </lineage>
</organism>
<reference evidence="4" key="1">
    <citation type="submission" date="2015-02" db="EMBL/GenBank/DDBJ databases">
        <title>Genome Assembly of Bacillaceae bacterium MTCC 8252.</title>
        <authorList>
            <person name="Verma A."/>
            <person name="Khatri I."/>
            <person name="Mual P."/>
            <person name="Subramanian S."/>
            <person name="Krishnamurthi S."/>
        </authorList>
    </citation>
    <scope>NUCLEOTIDE SEQUENCE [LARGE SCALE GENOMIC DNA]</scope>
    <source>
        <strain evidence="4">MTCC 8252</strain>
    </source>
</reference>
<name>A0A0F5I5X5_BACTR</name>
<protein>
    <submittedName>
        <fullName evidence="4">S-layer domain protein</fullName>
    </submittedName>
</protein>
<dbReference type="RefSeq" id="WP_040047397.1">
    <property type="nucleotide sequence ID" value="NZ_JWIR02000025.1"/>
</dbReference>
<dbReference type="STRING" id="1221996.QY95_01014"/>
<evidence type="ECO:0000313" key="4">
    <source>
        <dbReference type="EMBL" id="KKB40951.1"/>
    </source>
</evidence>
<accession>A0A0F5I5X5</accession>
<comment type="caution">
    <text evidence="4">The sequence shown here is derived from an EMBL/GenBank/DDBJ whole genome shotgun (WGS) entry which is preliminary data.</text>
</comment>
<evidence type="ECO:0000256" key="2">
    <source>
        <dbReference type="SAM" id="SignalP"/>
    </source>
</evidence>
<feature type="domain" description="SLH" evidence="3">
    <location>
        <begin position="340"/>
        <end position="403"/>
    </location>
</feature>